<feature type="transmembrane region" description="Helical" evidence="6">
    <location>
        <begin position="249"/>
        <end position="271"/>
    </location>
</feature>
<feature type="transmembrane region" description="Helical" evidence="6">
    <location>
        <begin position="278"/>
        <end position="297"/>
    </location>
</feature>
<feature type="domain" description="EamA" evidence="7">
    <location>
        <begin position="185"/>
        <end position="321"/>
    </location>
</feature>
<protein>
    <recommendedName>
        <fullName evidence="6">WAT1-related protein</fullName>
    </recommendedName>
</protein>
<evidence type="ECO:0000256" key="5">
    <source>
        <dbReference type="ARBA" id="ARBA00023136"/>
    </source>
</evidence>
<dbReference type="SUPFAM" id="SSF103481">
    <property type="entry name" value="Multidrug resistance efflux transporter EmrE"/>
    <property type="match status" value="2"/>
</dbReference>
<dbReference type="Proteomes" id="UP001630127">
    <property type="component" value="Unassembled WGS sequence"/>
</dbReference>
<evidence type="ECO:0000313" key="9">
    <source>
        <dbReference type="Proteomes" id="UP001630127"/>
    </source>
</evidence>
<evidence type="ECO:0000256" key="1">
    <source>
        <dbReference type="ARBA" id="ARBA00004141"/>
    </source>
</evidence>
<dbReference type="InterPro" id="IPR030184">
    <property type="entry name" value="WAT1-related"/>
</dbReference>
<keyword evidence="9" id="KW-1185">Reference proteome</keyword>
<feature type="transmembrane region" description="Helical" evidence="6">
    <location>
        <begin position="12"/>
        <end position="31"/>
    </location>
</feature>
<feature type="domain" description="EamA" evidence="7">
    <location>
        <begin position="17"/>
        <end position="154"/>
    </location>
</feature>
<feature type="transmembrane region" description="Helical" evidence="6">
    <location>
        <begin position="138"/>
        <end position="156"/>
    </location>
</feature>
<dbReference type="InterPro" id="IPR000620">
    <property type="entry name" value="EamA_dom"/>
</dbReference>
<feature type="transmembrane region" description="Helical" evidence="6">
    <location>
        <begin position="106"/>
        <end position="126"/>
    </location>
</feature>
<dbReference type="PANTHER" id="PTHR31218">
    <property type="entry name" value="WAT1-RELATED PROTEIN"/>
    <property type="match status" value="1"/>
</dbReference>
<keyword evidence="5 6" id="KW-0472">Membrane</keyword>
<comment type="caution">
    <text evidence="8">The sequence shown here is derived from an EMBL/GenBank/DDBJ whole genome shotgun (WGS) entry which is preliminary data.</text>
</comment>
<feature type="transmembrane region" description="Helical" evidence="6">
    <location>
        <begin position="303"/>
        <end position="322"/>
    </location>
</feature>
<dbReference type="AlphaFoldDB" id="A0ABD3A9Q1"/>
<evidence type="ECO:0000259" key="7">
    <source>
        <dbReference type="Pfam" id="PF00892"/>
    </source>
</evidence>
<keyword evidence="3 6" id="KW-0812">Transmembrane</keyword>
<reference evidence="8 9" key="1">
    <citation type="submission" date="2024-11" db="EMBL/GenBank/DDBJ databases">
        <title>A near-complete genome assembly of Cinchona calisaya.</title>
        <authorList>
            <person name="Lian D.C."/>
            <person name="Zhao X.W."/>
            <person name="Wei L."/>
        </authorList>
    </citation>
    <scope>NUCLEOTIDE SEQUENCE [LARGE SCALE GENOMIC DNA]</scope>
    <source>
        <tissue evidence="8">Nenye</tissue>
    </source>
</reference>
<comment type="subcellular location">
    <subcellularLocation>
        <location evidence="1 6">Membrane</location>
        <topology evidence="1 6">Multi-pass membrane protein</topology>
    </subcellularLocation>
</comment>
<name>A0ABD3A9Q1_9GENT</name>
<evidence type="ECO:0000256" key="6">
    <source>
        <dbReference type="RuleBase" id="RU363077"/>
    </source>
</evidence>
<evidence type="ECO:0000313" key="8">
    <source>
        <dbReference type="EMBL" id="KAL3526443.1"/>
    </source>
</evidence>
<evidence type="ECO:0000256" key="3">
    <source>
        <dbReference type="ARBA" id="ARBA00022692"/>
    </source>
</evidence>
<organism evidence="8 9">
    <name type="scientific">Cinchona calisaya</name>
    <dbReference type="NCBI Taxonomy" id="153742"/>
    <lineage>
        <taxon>Eukaryota</taxon>
        <taxon>Viridiplantae</taxon>
        <taxon>Streptophyta</taxon>
        <taxon>Embryophyta</taxon>
        <taxon>Tracheophyta</taxon>
        <taxon>Spermatophyta</taxon>
        <taxon>Magnoliopsida</taxon>
        <taxon>eudicotyledons</taxon>
        <taxon>Gunneridae</taxon>
        <taxon>Pentapetalae</taxon>
        <taxon>asterids</taxon>
        <taxon>lamiids</taxon>
        <taxon>Gentianales</taxon>
        <taxon>Rubiaceae</taxon>
        <taxon>Cinchonoideae</taxon>
        <taxon>Cinchoneae</taxon>
        <taxon>Cinchona</taxon>
    </lineage>
</organism>
<accession>A0ABD3A9Q1</accession>
<comment type="similarity">
    <text evidence="2 6">Belongs to the drug/metabolite transporter (DMT) superfamily. Plant drug/metabolite exporter (P-DME) (TC 2.A.7.4) family.</text>
</comment>
<keyword evidence="4 6" id="KW-1133">Transmembrane helix</keyword>
<feature type="transmembrane region" description="Helical" evidence="6">
    <location>
        <begin position="76"/>
        <end position="94"/>
    </location>
</feature>
<feature type="transmembrane region" description="Helical" evidence="6">
    <location>
        <begin position="182"/>
        <end position="202"/>
    </location>
</feature>
<dbReference type="GO" id="GO:0016020">
    <property type="term" value="C:membrane"/>
    <property type="evidence" value="ECO:0007669"/>
    <property type="project" value="UniProtKB-SubCell"/>
</dbReference>
<evidence type="ECO:0000256" key="4">
    <source>
        <dbReference type="ARBA" id="ARBA00022989"/>
    </source>
</evidence>
<evidence type="ECO:0000256" key="2">
    <source>
        <dbReference type="ARBA" id="ARBA00007635"/>
    </source>
</evidence>
<feature type="transmembrane region" description="Helical" evidence="6">
    <location>
        <begin position="214"/>
        <end position="237"/>
    </location>
</feature>
<sequence length="351" mass="38684">MGRRRFWYGEVLPFMVMAFLQCGQVGLSTLFKAAASDGMSYRVFIVYSYALSGLVLLPFAYLFERKKQLPQFNIKLGARFFLLGLLGFAAQMFGFKGIDYSTPTMASAMSNLTPAFTFGLAILFRMEKVEIRSLSSQVKILGTIVSIAGALVVVLYEGPTVIRSFKQSVLSYQPLNSSHTNWIIGGVLLFADYLVLSLWYVVQAQTIQIFPAELLLVSLYNLCVAIIATPVTLILEANWSAWEITTKMMLYAVLYAGLFGTSFATVLLTWGLHLKGPVYAALFTPLSIVIAAIMGVLFLGESLYLGCVIGAVIISVGFYLCMWGKAKEEPIEDFINRSSESGSAERAPLLQ</sequence>
<gene>
    <name evidence="8" type="ORF">ACH5RR_011099</name>
</gene>
<feature type="transmembrane region" description="Helical" evidence="6">
    <location>
        <begin position="43"/>
        <end position="64"/>
    </location>
</feature>
<dbReference type="Pfam" id="PF00892">
    <property type="entry name" value="EamA"/>
    <property type="match status" value="2"/>
</dbReference>
<proteinExistence type="inferred from homology"/>
<dbReference type="InterPro" id="IPR037185">
    <property type="entry name" value="EmrE-like"/>
</dbReference>
<dbReference type="EMBL" id="JBJUIK010000005">
    <property type="protein sequence ID" value="KAL3526443.1"/>
    <property type="molecule type" value="Genomic_DNA"/>
</dbReference>